<evidence type="ECO:0000256" key="3">
    <source>
        <dbReference type="ARBA" id="ARBA00023163"/>
    </source>
</evidence>
<dbReference type="RefSeq" id="WP_091966802.1">
    <property type="nucleotide sequence ID" value="NZ_FOGZ01000001.1"/>
</dbReference>
<keyword evidence="2 5" id="KW-0238">DNA-binding</keyword>
<dbReference type="Gene3D" id="1.10.260.40">
    <property type="entry name" value="lambda repressor-like DNA-binding domains"/>
    <property type="match status" value="1"/>
</dbReference>
<dbReference type="GO" id="GO:0000976">
    <property type="term" value="F:transcription cis-regulatory region binding"/>
    <property type="evidence" value="ECO:0007669"/>
    <property type="project" value="TreeGrafter"/>
</dbReference>
<evidence type="ECO:0000256" key="1">
    <source>
        <dbReference type="ARBA" id="ARBA00023015"/>
    </source>
</evidence>
<dbReference type="SUPFAM" id="SSF47413">
    <property type="entry name" value="lambda repressor-like DNA-binding domains"/>
    <property type="match status" value="1"/>
</dbReference>
<organism evidence="5 6">
    <name type="scientific">Propionibacterium cyclohexanicum</name>
    <dbReference type="NCBI Taxonomy" id="64702"/>
    <lineage>
        <taxon>Bacteria</taxon>
        <taxon>Bacillati</taxon>
        <taxon>Actinomycetota</taxon>
        <taxon>Actinomycetes</taxon>
        <taxon>Propionibacteriales</taxon>
        <taxon>Propionibacteriaceae</taxon>
        <taxon>Propionibacterium</taxon>
    </lineage>
</organism>
<dbReference type="PANTHER" id="PTHR30146">
    <property type="entry name" value="LACI-RELATED TRANSCRIPTIONAL REPRESSOR"/>
    <property type="match status" value="1"/>
</dbReference>
<dbReference type="Pfam" id="PF00356">
    <property type="entry name" value="LacI"/>
    <property type="match status" value="1"/>
</dbReference>
<keyword evidence="3" id="KW-0804">Transcription</keyword>
<dbReference type="GO" id="GO:0003700">
    <property type="term" value="F:DNA-binding transcription factor activity"/>
    <property type="evidence" value="ECO:0007669"/>
    <property type="project" value="TreeGrafter"/>
</dbReference>
<evidence type="ECO:0000313" key="6">
    <source>
        <dbReference type="Proteomes" id="UP000198815"/>
    </source>
</evidence>
<keyword evidence="1" id="KW-0805">Transcription regulation</keyword>
<dbReference type="SUPFAM" id="SSF53822">
    <property type="entry name" value="Periplasmic binding protein-like I"/>
    <property type="match status" value="1"/>
</dbReference>
<evidence type="ECO:0000313" key="5">
    <source>
        <dbReference type="EMBL" id="SER51102.1"/>
    </source>
</evidence>
<evidence type="ECO:0000256" key="2">
    <source>
        <dbReference type="ARBA" id="ARBA00023125"/>
    </source>
</evidence>
<dbReference type="OrthoDB" id="4268837at2"/>
<accession>A0A1H9PSD8</accession>
<dbReference type="Gene3D" id="3.40.50.2300">
    <property type="match status" value="2"/>
</dbReference>
<dbReference type="PRINTS" id="PR00036">
    <property type="entry name" value="HTHLACI"/>
</dbReference>
<dbReference type="PROSITE" id="PS00356">
    <property type="entry name" value="HTH_LACI_1"/>
    <property type="match status" value="1"/>
</dbReference>
<evidence type="ECO:0000259" key="4">
    <source>
        <dbReference type="PROSITE" id="PS50932"/>
    </source>
</evidence>
<name>A0A1H9PSD8_9ACTN</name>
<dbReference type="STRING" id="64702.SAMN05443377_101238"/>
<gene>
    <name evidence="5" type="ORF">SAMN05443377_101238</name>
</gene>
<dbReference type="InterPro" id="IPR000843">
    <property type="entry name" value="HTH_LacI"/>
</dbReference>
<dbReference type="AlphaFoldDB" id="A0A1H9PSD8"/>
<dbReference type="PANTHER" id="PTHR30146:SF109">
    <property type="entry name" value="HTH-TYPE TRANSCRIPTIONAL REGULATOR GALS"/>
    <property type="match status" value="1"/>
</dbReference>
<reference evidence="5 6" key="1">
    <citation type="submission" date="2016-10" db="EMBL/GenBank/DDBJ databases">
        <authorList>
            <person name="de Groot N.N."/>
        </authorList>
    </citation>
    <scope>NUCLEOTIDE SEQUENCE [LARGE SCALE GENOMIC DNA]</scope>
    <source>
        <strain evidence="5 6">DSM 16859</strain>
    </source>
</reference>
<dbReference type="InterPro" id="IPR028082">
    <property type="entry name" value="Peripla_BP_I"/>
</dbReference>
<dbReference type="SMART" id="SM00354">
    <property type="entry name" value="HTH_LACI"/>
    <property type="match status" value="1"/>
</dbReference>
<dbReference type="CDD" id="cd01392">
    <property type="entry name" value="HTH_LacI"/>
    <property type="match status" value="1"/>
</dbReference>
<feature type="domain" description="HTH lacI-type" evidence="4">
    <location>
        <begin position="10"/>
        <end position="64"/>
    </location>
</feature>
<protein>
    <submittedName>
        <fullName evidence="5">DNA-binding transcriptional regulator, LacI/PurR family</fullName>
    </submittedName>
</protein>
<dbReference type="CDD" id="cd06267">
    <property type="entry name" value="PBP1_LacI_sugar_binding-like"/>
    <property type="match status" value="1"/>
</dbReference>
<keyword evidence="6" id="KW-1185">Reference proteome</keyword>
<dbReference type="Pfam" id="PF13377">
    <property type="entry name" value="Peripla_BP_3"/>
    <property type="match status" value="1"/>
</dbReference>
<sequence>MSTQPERHRPTIRDVATAAGVSRATVSRVLNGGHWVSPEAAGRVQAAVRETGYVANVHARGLAMGRANSVAFLLGEPQRLLFEDPNFATLLRSVADELGRRRLSFILMTTDNPQEEARNLAYLQAGHADGVLLVSWHAGAARLIRSLVAAQVPTVVAEQPPRRSAGVGYVHVDDFESARMAAQCLVSAGAQRIAMIAGPKGPSGTGDRIAGFLDVVGQDYDRGLIVHGDYSSASGEDAAQRLLDDPRYSRPNGRPAVDGIFASSDAMAAGALKVIRERGWLVPDDIQLIGFDDSPFATITDPPLTTIRQPFEEIGRRMVVQLVDMIDGGPCVGTVLTTTLVERGSTRAQASVVPATSVE</sequence>
<proteinExistence type="predicted"/>
<dbReference type="Proteomes" id="UP000198815">
    <property type="component" value="Unassembled WGS sequence"/>
</dbReference>
<dbReference type="PROSITE" id="PS50932">
    <property type="entry name" value="HTH_LACI_2"/>
    <property type="match status" value="1"/>
</dbReference>
<dbReference type="InterPro" id="IPR046335">
    <property type="entry name" value="LacI/GalR-like_sensor"/>
</dbReference>
<dbReference type="InterPro" id="IPR010982">
    <property type="entry name" value="Lambda_DNA-bd_dom_sf"/>
</dbReference>
<dbReference type="EMBL" id="FOGZ01000001">
    <property type="protein sequence ID" value="SER51102.1"/>
    <property type="molecule type" value="Genomic_DNA"/>
</dbReference>